<evidence type="ECO:0000313" key="3">
    <source>
        <dbReference type="EMBL" id="GBN57555.1"/>
    </source>
</evidence>
<evidence type="ECO:0000256" key="1">
    <source>
        <dbReference type="SAM" id="MobiDB-lite"/>
    </source>
</evidence>
<comment type="caution">
    <text evidence="3">The sequence shown here is derived from an EMBL/GenBank/DDBJ whole genome shotgun (WGS) entry which is preliminary data.</text>
</comment>
<proteinExistence type="predicted"/>
<feature type="region of interest" description="Disordered" evidence="1">
    <location>
        <begin position="68"/>
        <end position="106"/>
    </location>
</feature>
<feature type="chain" id="PRO_5021302649" description="Secreted protein" evidence="2">
    <location>
        <begin position="25"/>
        <end position="106"/>
    </location>
</feature>
<evidence type="ECO:0000313" key="4">
    <source>
        <dbReference type="Proteomes" id="UP000499080"/>
    </source>
</evidence>
<keyword evidence="2" id="KW-0732">Signal</keyword>
<feature type="signal peptide" evidence="2">
    <location>
        <begin position="1"/>
        <end position="24"/>
    </location>
</feature>
<reference evidence="3 4" key="1">
    <citation type="journal article" date="2019" name="Sci. Rep.">
        <title>Orb-weaving spider Araneus ventricosus genome elucidates the spidroin gene catalogue.</title>
        <authorList>
            <person name="Kono N."/>
            <person name="Nakamura H."/>
            <person name="Ohtoshi R."/>
            <person name="Moran D.A.P."/>
            <person name="Shinohara A."/>
            <person name="Yoshida Y."/>
            <person name="Fujiwara M."/>
            <person name="Mori M."/>
            <person name="Tomita M."/>
            <person name="Arakawa K."/>
        </authorList>
    </citation>
    <scope>NUCLEOTIDE SEQUENCE [LARGE SCALE GENOMIC DNA]</scope>
</reference>
<evidence type="ECO:0008006" key="5">
    <source>
        <dbReference type="Google" id="ProtNLM"/>
    </source>
</evidence>
<dbReference type="Proteomes" id="UP000499080">
    <property type="component" value="Unassembled WGS sequence"/>
</dbReference>
<keyword evidence="4" id="KW-1185">Reference proteome</keyword>
<gene>
    <name evidence="3" type="ORF">AVEN_148810_1</name>
</gene>
<dbReference type="AlphaFoldDB" id="A0A4Y2Q067"/>
<organism evidence="3 4">
    <name type="scientific">Araneus ventricosus</name>
    <name type="common">Orbweaver spider</name>
    <name type="synonym">Epeira ventricosa</name>
    <dbReference type="NCBI Taxonomy" id="182803"/>
    <lineage>
        <taxon>Eukaryota</taxon>
        <taxon>Metazoa</taxon>
        <taxon>Ecdysozoa</taxon>
        <taxon>Arthropoda</taxon>
        <taxon>Chelicerata</taxon>
        <taxon>Arachnida</taxon>
        <taxon>Araneae</taxon>
        <taxon>Araneomorphae</taxon>
        <taxon>Entelegynae</taxon>
        <taxon>Araneoidea</taxon>
        <taxon>Araneidae</taxon>
        <taxon>Araneus</taxon>
    </lineage>
</organism>
<name>A0A4Y2Q067_ARAVE</name>
<sequence>MFETGKQYCYLFLYLFAFSGLEEGGLITAGKTVSRKRSVLPLTVDTLFWTSAISTFMSDFCTTGAGKCPAAPPTTEPKNGRQPPALGIPSLGASRNLCAQGHPRLQ</sequence>
<dbReference type="EMBL" id="BGPR01012766">
    <property type="protein sequence ID" value="GBN57555.1"/>
    <property type="molecule type" value="Genomic_DNA"/>
</dbReference>
<evidence type="ECO:0000256" key="2">
    <source>
        <dbReference type="SAM" id="SignalP"/>
    </source>
</evidence>
<accession>A0A4Y2Q067</accession>
<protein>
    <recommendedName>
        <fullName evidence="5">Secreted protein</fullName>
    </recommendedName>
</protein>